<evidence type="ECO:0000256" key="3">
    <source>
        <dbReference type="SAM" id="SignalP"/>
    </source>
</evidence>
<dbReference type="RefSeq" id="WP_232592772.1">
    <property type="nucleotide sequence ID" value="NZ_BSPD01000021.1"/>
</dbReference>
<keyword evidence="1" id="KW-0175">Coiled coil</keyword>
<evidence type="ECO:0000256" key="2">
    <source>
        <dbReference type="SAM" id="Phobius"/>
    </source>
</evidence>
<dbReference type="AlphaFoldDB" id="A0AA37T555"/>
<keyword evidence="2" id="KW-0812">Transmembrane</keyword>
<keyword evidence="2" id="KW-0472">Membrane</keyword>
<keyword evidence="2" id="KW-1133">Transmembrane helix</keyword>
<dbReference type="Proteomes" id="UP001156870">
    <property type="component" value="Unassembled WGS sequence"/>
</dbReference>
<feature type="signal peptide" evidence="3">
    <location>
        <begin position="1"/>
        <end position="21"/>
    </location>
</feature>
<evidence type="ECO:0000313" key="5">
    <source>
        <dbReference type="Proteomes" id="UP001156870"/>
    </source>
</evidence>
<dbReference type="SUPFAM" id="SSF82689">
    <property type="entry name" value="Mechanosensitive channel protein MscS (YggB), C-terminal domain"/>
    <property type="match status" value="1"/>
</dbReference>
<evidence type="ECO:0008006" key="6">
    <source>
        <dbReference type="Google" id="ProtNLM"/>
    </source>
</evidence>
<accession>A0AA37T555</accession>
<protein>
    <recommendedName>
        <fullName evidence="6">Mechanosensitive ion channel</fullName>
    </recommendedName>
</protein>
<organism evidence="4 5">
    <name type="scientific">Marinibactrum halimedae</name>
    <dbReference type="NCBI Taxonomy" id="1444977"/>
    <lineage>
        <taxon>Bacteria</taxon>
        <taxon>Pseudomonadati</taxon>
        <taxon>Pseudomonadota</taxon>
        <taxon>Gammaproteobacteria</taxon>
        <taxon>Cellvibrionales</taxon>
        <taxon>Cellvibrionaceae</taxon>
        <taxon>Marinibactrum</taxon>
    </lineage>
</organism>
<gene>
    <name evidence="4" type="ORF">GCM10007877_08260</name>
</gene>
<name>A0AA37T555_9GAMM</name>
<proteinExistence type="predicted"/>
<dbReference type="EMBL" id="BSPD01000021">
    <property type="protein sequence ID" value="GLS25112.1"/>
    <property type="molecule type" value="Genomic_DNA"/>
</dbReference>
<dbReference type="InterPro" id="IPR011066">
    <property type="entry name" value="MscS_channel_C_sf"/>
</dbReference>
<feature type="coiled-coil region" evidence="1">
    <location>
        <begin position="44"/>
        <end position="94"/>
    </location>
</feature>
<comment type="caution">
    <text evidence="4">The sequence shown here is derived from an EMBL/GenBank/DDBJ whole genome shotgun (WGS) entry which is preliminary data.</text>
</comment>
<evidence type="ECO:0000313" key="4">
    <source>
        <dbReference type="EMBL" id="GLS25112.1"/>
    </source>
</evidence>
<dbReference type="GO" id="GO:0016020">
    <property type="term" value="C:membrane"/>
    <property type="evidence" value="ECO:0007669"/>
    <property type="project" value="InterPro"/>
</dbReference>
<feature type="transmembrane region" description="Helical" evidence="2">
    <location>
        <begin position="276"/>
        <end position="297"/>
    </location>
</feature>
<keyword evidence="5" id="KW-1185">Reference proteome</keyword>
<feature type="coiled-coil region" evidence="1">
    <location>
        <begin position="143"/>
        <end position="200"/>
    </location>
</feature>
<feature type="transmembrane region" description="Helical" evidence="2">
    <location>
        <begin position="237"/>
        <end position="255"/>
    </location>
</feature>
<feature type="chain" id="PRO_5041392139" description="Mechanosensitive ion channel" evidence="3">
    <location>
        <begin position="22"/>
        <end position="576"/>
    </location>
</feature>
<feature type="transmembrane region" description="Helical" evidence="2">
    <location>
        <begin position="303"/>
        <end position="320"/>
    </location>
</feature>
<sequence length="576" mass="65714">MKTIIGFIIAINLCFVSLAIASPEEVPESKSEQSHIQPQVIEQVRSLVDEIAKRRTEIQTLNKKLKSTKIEADIAELEEKKQGLQRQLEGQYDALEQIATGTVDLTLFESPSEKNFSWQSELEEVFKPLLYELKKLSERPRQIERLRSEKNSLKTRIKAANLAIEEIKILIGVVEAGKAKKALIQMLEDWKTRRDELVNRAQLVEFQLNEKLDNDQSRSAVIINALKGFITGRGTNLLLSLTAFFSTFVLFRYLSHLLERLIGKGRDRERRFFARLVHVIFQLLTVIFSLFALMATLYALSDWLLLTLLIIILVGFTFALRKSLPLYVDEVRLLLNLGPVREGERVIYNGLPWRVSRLNIYSDLVNPLLTGGRIRLPLGVMLNLVSRRWSRNEPWFPCKPNDYLIMPDETYGQVVLQTPEVVQLNVRGGSKLTYSTRDFIAAQPRNLSEGFGIFINFGLDYALQDNITSDIPNQLESHLRLAVTEKQFNDFINELRVEFAEAGASSLNVMILAFFSGEAASSYYPIQRFLQRATVEACNEHNWVIPFNQLTVHMDAPEASATQPAPLELQETDKLS</sequence>
<evidence type="ECO:0000256" key="1">
    <source>
        <dbReference type="SAM" id="Coils"/>
    </source>
</evidence>
<keyword evidence="3" id="KW-0732">Signal</keyword>
<reference evidence="4 5" key="1">
    <citation type="journal article" date="2014" name="Int. J. Syst. Evol. Microbiol.">
        <title>Complete genome sequence of Corynebacterium casei LMG S-19264T (=DSM 44701T), isolated from a smear-ripened cheese.</title>
        <authorList>
            <consortium name="US DOE Joint Genome Institute (JGI-PGF)"/>
            <person name="Walter F."/>
            <person name="Albersmeier A."/>
            <person name="Kalinowski J."/>
            <person name="Ruckert C."/>
        </authorList>
    </citation>
    <scope>NUCLEOTIDE SEQUENCE [LARGE SCALE GENOMIC DNA]</scope>
    <source>
        <strain evidence="4 5">NBRC 110095</strain>
    </source>
</reference>